<dbReference type="InterPro" id="IPR002478">
    <property type="entry name" value="PUA"/>
</dbReference>
<dbReference type="Gene3D" id="3.30.70.1170">
    <property type="entry name" value="Sun protein, domain 3"/>
    <property type="match status" value="1"/>
</dbReference>
<keyword evidence="3 5" id="KW-0949">S-adenosyl-L-methionine</keyword>
<keyword evidence="1 5" id="KW-0489">Methyltransferase</keyword>
<dbReference type="EC" id="2.1.1.-" evidence="5"/>
<feature type="domain" description="SAM-dependent MTase RsmB/NOP-type" evidence="6">
    <location>
        <begin position="121"/>
        <end position="398"/>
    </location>
</feature>
<feature type="active site" description="Nucleophile" evidence="5">
    <location>
        <position position="333"/>
    </location>
</feature>
<dbReference type="GO" id="GO:0006400">
    <property type="term" value="P:tRNA modification"/>
    <property type="evidence" value="ECO:0007669"/>
    <property type="project" value="UniProtKB-UniRule"/>
</dbReference>
<dbReference type="InterPro" id="IPR036974">
    <property type="entry name" value="PUA_sf"/>
</dbReference>
<gene>
    <name evidence="7" type="ORF">DRJ33_08425</name>
</gene>
<evidence type="ECO:0000313" key="8">
    <source>
        <dbReference type="Proteomes" id="UP000272051"/>
    </source>
</evidence>
<dbReference type="InterPro" id="IPR054728">
    <property type="entry name" value="RsmB-like_ferredoxin"/>
</dbReference>
<keyword evidence="2 5" id="KW-0808">Transferase</keyword>
<dbReference type="Pfam" id="PF01189">
    <property type="entry name" value="Methyltr_RsmB-F"/>
    <property type="match status" value="1"/>
</dbReference>
<proteinExistence type="inferred from homology"/>
<dbReference type="Proteomes" id="UP000272051">
    <property type="component" value="Unassembled WGS sequence"/>
</dbReference>
<feature type="binding site" evidence="5">
    <location>
        <position position="283"/>
    </location>
    <ligand>
        <name>S-adenosyl-L-methionine</name>
        <dbReference type="ChEBI" id="CHEBI:59789"/>
    </ligand>
</feature>
<protein>
    <recommendedName>
        <fullName evidence="5">tRNA (cytosine(72)-C(5))-methyltransferase</fullName>
        <shortName evidence="5">tRNA:m(5)C72 MTase</shortName>
        <ecNumber evidence="5">2.1.1.-</ecNumber>
    </recommendedName>
</protein>
<dbReference type="GO" id="GO:0016428">
    <property type="term" value="F:tRNA (cytidine-5-)-methyltransferase activity"/>
    <property type="evidence" value="ECO:0007669"/>
    <property type="project" value="UniProtKB-UniRule"/>
</dbReference>
<feature type="binding site" evidence="5">
    <location>
        <position position="242"/>
    </location>
    <ligand>
        <name>S-adenosyl-L-methionine</name>
        <dbReference type="ChEBI" id="CHEBI:59789"/>
    </ligand>
</feature>
<dbReference type="PRINTS" id="PR02008">
    <property type="entry name" value="RCMTFAMILY"/>
</dbReference>
<evidence type="ECO:0000256" key="1">
    <source>
        <dbReference type="ARBA" id="ARBA00022603"/>
    </source>
</evidence>
<accession>A0A497EQB5</accession>
<keyword evidence="4 5" id="KW-0694">RNA-binding</keyword>
<comment type="caution">
    <text evidence="7">The sequence shown here is derived from an EMBL/GenBank/DDBJ whole genome shotgun (WGS) entry which is preliminary data.</text>
</comment>
<dbReference type="Gene3D" id="3.40.50.150">
    <property type="entry name" value="Vaccinia Virus protein VP39"/>
    <property type="match status" value="1"/>
</dbReference>
<dbReference type="Pfam" id="PF22458">
    <property type="entry name" value="RsmF-B_ferredox"/>
    <property type="match status" value="1"/>
</dbReference>
<dbReference type="GO" id="GO:0001510">
    <property type="term" value="P:RNA methylation"/>
    <property type="evidence" value="ECO:0007669"/>
    <property type="project" value="InterPro"/>
</dbReference>
<evidence type="ECO:0000256" key="3">
    <source>
        <dbReference type="ARBA" id="ARBA00022691"/>
    </source>
</evidence>
<dbReference type="CDD" id="cd02440">
    <property type="entry name" value="AdoMet_MTases"/>
    <property type="match status" value="1"/>
</dbReference>
<dbReference type="CDD" id="cd07953">
    <property type="entry name" value="PUA"/>
    <property type="match status" value="1"/>
</dbReference>
<feature type="binding site" evidence="5">
    <location>
        <position position="237"/>
    </location>
    <ligand>
        <name>S-adenosyl-L-methionine</name>
        <dbReference type="ChEBI" id="CHEBI:59789"/>
    </ligand>
</feature>
<name>A0A497EQB5_9CREN</name>
<evidence type="ECO:0000256" key="2">
    <source>
        <dbReference type="ARBA" id="ARBA00022679"/>
    </source>
</evidence>
<dbReference type="PANTHER" id="PTHR22807">
    <property type="entry name" value="NOP2 YEAST -RELATED NOL1/NOP2/FMU SUN DOMAIN-CONTAINING"/>
    <property type="match status" value="1"/>
</dbReference>
<dbReference type="InterPro" id="IPR015947">
    <property type="entry name" value="PUA-like_sf"/>
</dbReference>
<feature type="binding site" evidence="5">
    <location>
        <position position="310"/>
    </location>
    <ligand>
        <name>S-adenosyl-L-methionine</name>
        <dbReference type="ChEBI" id="CHEBI:59789"/>
    </ligand>
</feature>
<comment type="catalytic activity">
    <reaction evidence="5">
        <text>cytidine(72) in tRNA + S-adenosyl-L-methionine = 5-methylcytidine(72) in tRNA + S-adenosyl-L-homocysteine + H(+)</text>
        <dbReference type="Rhea" id="RHEA:61988"/>
        <dbReference type="Rhea" id="RHEA-COMP:15996"/>
        <dbReference type="Rhea" id="RHEA-COMP:15997"/>
        <dbReference type="ChEBI" id="CHEBI:15378"/>
        <dbReference type="ChEBI" id="CHEBI:57856"/>
        <dbReference type="ChEBI" id="CHEBI:59789"/>
        <dbReference type="ChEBI" id="CHEBI:74483"/>
        <dbReference type="ChEBI" id="CHEBI:82748"/>
    </reaction>
</comment>
<comment type="similarity">
    <text evidence="5">Belongs to the class I-like SAM-binding methyltransferase superfamily. RsmB/NOP family.</text>
</comment>
<dbReference type="PANTHER" id="PTHR22807:SF34">
    <property type="entry name" value="TRNA (CYTOSINE(72)-C(5))-METHYLTRANSFERASE NSUN6"/>
    <property type="match status" value="1"/>
</dbReference>
<evidence type="ECO:0000256" key="4">
    <source>
        <dbReference type="ARBA" id="ARBA00022884"/>
    </source>
</evidence>
<dbReference type="PROSITE" id="PS51686">
    <property type="entry name" value="SAM_MT_RSMB_NOP"/>
    <property type="match status" value="1"/>
</dbReference>
<sequence length="399" mass="44406">MVKMSAFAPLLSKLFKYPEDLVHILLSRYGVERCFSLLNSLKTPGLHYAIRVNTLKIQPAELVKLLKDRDIELKRHPHINEALLIPVKGPYEVPVSGKKVVAEKYASESVMVGSHLYAPGVLSAKEVRPGDEVYVTDVHGQVVGYGIARLSNKEMGKGHKGLAVEVLKSRFKMPPIRDLPEYLQGLFYDQSIPAMLASIVLEPSPGDVIVDMCAAPGGKATHIAQLIENKGIIYAFDNSRNRFNKLVESVKRLSATCVTPVLADSRYISIDYPSIRADKVIVDPPCSALGVRPKLYENNSVKSVLDSVNYQKQFLSEASKIVKPGGLIVYSTCTIMREENEELVLYAEEKLGLQLEAPPLLLGSCGEFLPSEKAELVQRFYPDKHDTPGYFIARFRRKH</sequence>
<dbReference type="HAMAP" id="MF_02237">
    <property type="entry name" value="NSUN6"/>
    <property type="match status" value="1"/>
</dbReference>
<dbReference type="SMART" id="SM00359">
    <property type="entry name" value="PUA"/>
    <property type="match status" value="1"/>
</dbReference>
<dbReference type="Pfam" id="PF01472">
    <property type="entry name" value="PUA"/>
    <property type="match status" value="1"/>
</dbReference>
<dbReference type="InterPro" id="IPR049560">
    <property type="entry name" value="MeTrfase_RsmB-F_NOP2_cat"/>
</dbReference>
<dbReference type="GO" id="GO:0000049">
    <property type="term" value="F:tRNA binding"/>
    <property type="evidence" value="ECO:0007669"/>
    <property type="project" value="UniProtKB-UniRule"/>
</dbReference>
<dbReference type="PROSITE" id="PS50890">
    <property type="entry name" value="PUA"/>
    <property type="match status" value="1"/>
</dbReference>
<dbReference type="InterPro" id="IPR043699">
    <property type="entry name" value="NSUN6"/>
</dbReference>
<dbReference type="SUPFAM" id="SSF53335">
    <property type="entry name" value="S-adenosyl-L-methionine-dependent methyltransferases"/>
    <property type="match status" value="1"/>
</dbReference>
<dbReference type="AlphaFoldDB" id="A0A497EQB5"/>
<dbReference type="SUPFAM" id="SSF88697">
    <property type="entry name" value="PUA domain-like"/>
    <property type="match status" value="1"/>
</dbReference>
<reference evidence="7 8" key="1">
    <citation type="submission" date="2018-06" db="EMBL/GenBank/DDBJ databases">
        <title>Extensive metabolic versatility and redundancy in microbially diverse, dynamic hydrothermal sediments.</title>
        <authorList>
            <person name="Dombrowski N."/>
            <person name="Teske A."/>
            <person name="Baker B.J."/>
        </authorList>
    </citation>
    <scope>NUCLEOTIDE SEQUENCE [LARGE SCALE GENOMIC DNA]</scope>
    <source>
        <strain evidence="7">B34_G17</strain>
    </source>
</reference>
<feature type="binding site" evidence="5">
    <location>
        <position position="264"/>
    </location>
    <ligand>
        <name>S-adenosyl-L-methionine</name>
        <dbReference type="ChEBI" id="CHEBI:59789"/>
    </ligand>
</feature>
<evidence type="ECO:0000259" key="6">
    <source>
        <dbReference type="PROSITE" id="PS51686"/>
    </source>
</evidence>
<dbReference type="InterPro" id="IPR001678">
    <property type="entry name" value="MeTrfase_RsmB-F_NOP2_dom"/>
</dbReference>
<feature type="binding site" evidence="5">
    <location>
        <begin position="213"/>
        <end position="219"/>
    </location>
    <ligand>
        <name>S-adenosyl-L-methionine</name>
        <dbReference type="ChEBI" id="CHEBI:59789"/>
    </ligand>
</feature>
<evidence type="ECO:0000313" key="7">
    <source>
        <dbReference type="EMBL" id="RLE49262.1"/>
    </source>
</evidence>
<dbReference type="InterPro" id="IPR029063">
    <property type="entry name" value="SAM-dependent_MTases_sf"/>
</dbReference>
<evidence type="ECO:0000256" key="5">
    <source>
        <dbReference type="HAMAP-Rule" id="MF_02237"/>
    </source>
</evidence>
<dbReference type="EMBL" id="QMQX01000220">
    <property type="protein sequence ID" value="RLE49262.1"/>
    <property type="molecule type" value="Genomic_DNA"/>
</dbReference>
<dbReference type="Gene3D" id="2.30.130.10">
    <property type="entry name" value="PUA domain"/>
    <property type="match status" value="1"/>
</dbReference>
<comment type="function">
    <text evidence="5">S-adenosyl-L-methionine-dependent methyltransferase that specifically methylates the C5 position of cytosine 72 in several tRNAs.</text>
</comment>
<dbReference type="InterPro" id="IPR023267">
    <property type="entry name" value="RCMT"/>
</dbReference>
<organism evidence="7 8">
    <name type="scientific">Thermoproteota archaeon</name>
    <dbReference type="NCBI Taxonomy" id="2056631"/>
    <lineage>
        <taxon>Archaea</taxon>
        <taxon>Thermoproteota</taxon>
    </lineage>
</organism>